<proteinExistence type="predicted"/>
<feature type="chain" id="PRO_5030696393" evidence="1">
    <location>
        <begin position="22"/>
        <end position="120"/>
    </location>
</feature>
<evidence type="ECO:0000313" key="3">
    <source>
        <dbReference type="Proteomes" id="UP000540787"/>
    </source>
</evidence>
<feature type="signal peptide" evidence="1">
    <location>
        <begin position="1"/>
        <end position="21"/>
    </location>
</feature>
<dbReference type="Proteomes" id="UP000540787">
    <property type="component" value="Unassembled WGS sequence"/>
</dbReference>
<keyword evidence="3" id="KW-1185">Reference proteome</keyword>
<organism evidence="2 3">
    <name type="scientific">Massilia aurea</name>
    <dbReference type="NCBI Taxonomy" id="373040"/>
    <lineage>
        <taxon>Bacteria</taxon>
        <taxon>Pseudomonadati</taxon>
        <taxon>Pseudomonadota</taxon>
        <taxon>Betaproteobacteria</taxon>
        <taxon>Burkholderiales</taxon>
        <taxon>Oxalobacteraceae</taxon>
        <taxon>Telluria group</taxon>
        <taxon>Massilia</taxon>
    </lineage>
</organism>
<protein>
    <submittedName>
        <fullName evidence="2">Azurin</fullName>
    </submittedName>
</protein>
<gene>
    <name evidence="2" type="ORF">HD842_003115</name>
</gene>
<dbReference type="EMBL" id="JACHBX010000003">
    <property type="protein sequence ID" value="MBB6134957.1"/>
    <property type="molecule type" value="Genomic_DNA"/>
</dbReference>
<dbReference type="RefSeq" id="WP_183555611.1">
    <property type="nucleotide sequence ID" value="NZ_JACHBX010000003.1"/>
</dbReference>
<reference evidence="2 3" key="1">
    <citation type="submission" date="2020-08" db="EMBL/GenBank/DDBJ databases">
        <title>The Agave Microbiome: Exploring the role of microbial communities in plant adaptations to desert environments.</title>
        <authorList>
            <person name="Partida-Martinez L.P."/>
        </authorList>
    </citation>
    <scope>NUCLEOTIDE SEQUENCE [LARGE SCALE GENOMIC DNA]</scope>
    <source>
        <strain evidence="2 3">AT3.2</strain>
    </source>
</reference>
<keyword evidence="1" id="KW-0732">Signal</keyword>
<evidence type="ECO:0000256" key="1">
    <source>
        <dbReference type="SAM" id="SignalP"/>
    </source>
</evidence>
<accession>A0A7W9X1T9</accession>
<comment type="caution">
    <text evidence="2">The sequence shown here is derived from an EMBL/GenBank/DDBJ whole genome shotgun (WGS) entry which is preliminary data.</text>
</comment>
<sequence length="120" mass="12893">MKPPIHLAALAAFAVAASAHAATQQTLETSGFTVKIVQQCEEGNVTCDDVRYTGTSKKTGKAIKLRGKTMHSMAADGVTPGAFQGYVFRSGRVNYTVYADGRLVVTEGKKTLVNQRGEWK</sequence>
<dbReference type="AlphaFoldDB" id="A0A7W9X1T9"/>
<evidence type="ECO:0000313" key="2">
    <source>
        <dbReference type="EMBL" id="MBB6134957.1"/>
    </source>
</evidence>
<name>A0A7W9X1T9_9BURK</name>